<feature type="region of interest" description="Disordered" evidence="1">
    <location>
        <begin position="94"/>
        <end position="124"/>
    </location>
</feature>
<dbReference type="Proteomes" id="UP000256601">
    <property type="component" value="Unassembled WGS sequence"/>
</dbReference>
<evidence type="ECO:0000313" key="5">
    <source>
        <dbReference type="Proteomes" id="UP000256601"/>
    </source>
</evidence>
<feature type="region of interest" description="Disordered" evidence="1">
    <location>
        <begin position="1"/>
        <end position="41"/>
    </location>
</feature>
<evidence type="ECO:0000256" key="1">
    <source>
        <dbReference type="SAM" id="MobiDB-lite"/>
    </source>
</evidence>
<reference evidence="2 4" key="1">
    <citation type="journal article" date="2016" name="PLoS ONE">
        <title>Sequence Assembly of Yarrowia lipolytica Strain W29/CLIB89 Shows Transposable Element Diversity.</title>
        <authorList>
            <person name="Magnan C."/>
            <person name="Yu J."/>
            <person name="Chang I."/>
            <person name="Jahn E."/>
            <person name="Kanomata Y."/>
            <person name="Wu J."/>
            <person name="Zeller M."/>
            <person name="Oakes M."/>
            <person name="Baldi P."/>
            <person name="Sandmeyer S."/>
        </authorList>
    </citation>
    <scope>NUCLEOTIDE SEQUENCE [LARGE SCALE GENOMIC DNA]</scope>
    <source>
        <strain evidence="2">CLIB89</strain>
        <strain evidence="4">CLIB89(W29)</strain>
    </source>
</reference>
<name>A0A1H6PIV6_YARLL</name>
<dbReference type="VEuPathDB" id="FungiDB:YALI0_B06688g"/>
<reference evidence="3 5" key="2">
    <citation type="submission" date="2018-07" db="EMBL/GenBank/DDBJ databases">
        <title>Draft Genome Assemblies for Five Robust Yarrowia lipolytica Strains Exhibiting High Lipid Production and Pentose Sugar Utilization and Sugar Alcohol Secretion from Undetoxified Lignocellulosic Biomass Hydrolysates.</title>
        <authorList>
            <consortium name="DOE Joint Genome Institute"/>
            <person name="Walker C."/>
            <person name="Ryu S."/>
            <person name="Na H."/>
            <person name="Zane M."/>
            <person name="LaButti K."/>
            <person name="Lipzen A."/>
            <person name="Haridas S."/>
            <person name="Barry K."/>
            <person name="Grigoriev I.V."/>
            <person name="Quarterman J."/>
            <person name="Slininger P."/>
            <person name="Dien B."/>
            <person name="Trinh C.T."/>
        </authorList>
    </citation>
    <scope>NUCLEOTIDE SEQUENCE [LARGE SCALE GENOMIC DNA]</scope>
    <source>
        <strain evidence="3 5">YB392</strain>
    </source>
</reference>
<feature type="compositionally biased region" description="Polar residues" evidence="1">
    <location>
        <begin position="101"/>
        <end position="111"/>
    </location>
</feature>
<proteinExistence type="predicted"/>
<sequence>MLASPFEPQASFDSSSSRDSWRDSWRSSQSGSVNLQNEPGREYRGLVDTAELFDFTFKPLQCSDSFNTAAANNSQRRFRLMPSSMKVQPLRVNKSAIRPSKTPTGNPMSAWSDSDDSESDYETNNSICDSDTDVEGCQCLPKYAGLPILDSPKSQSSEFTVQALKPVLPTKPVPNHPTTTHKRGPRGHLKTPMLSPSETVMERYAPLEWSDAARDALKIALDKRQRVMEDAGVSHFIQIEALHNCLKDVAFGVSLRETV</sequence>
<evidence type="ECO:0000313" key="3">
    <source>
        <dbReference type="EMBL" id="RDW24580.1"/>
    </source>
</evidence>
<dbReference type="AlphaFoldDB" id="A0A1H6PIV6"/>
<dbReference type="Proteomes" id="UP000182444">
    <property type="component" value="Chromosome 1B"/>
</dbReference>
<feature type="compositionally biased region" description="Basic residues" evidence="1">
    <location>
        <begin position="179"/>
        <end position="189"/>
    </location>
</feature>
<dbReference type="OrthoDB" id="4092925at2759"/>
<dbReference type="VEuPathDB" id="FungiDB:YALI1_B08721g"/>
<dbReference type="GeneID" id="2907595"/>
<feature type="region of interest" description="Disordered" evidence="1">
    <location>
        <begin position="168"/>
        <end position="193"/>
    </location>
</feature>
<dbReference type="EMBL" id="KZ859028">
    <property type="protein sequence ID" value="RDW24580.1"/>
    <property type="molecule type" value="Genomic_DNA"/>
</dbReference>
<evidence type="ECO:0000313" key="2">
    <source>
        <dbReference type="EMBL" id="AOW01319.1"/>
    </source>
</evidence>
<protein>
    <submittedName>
        <fullName evidence="2">Uncharacterized protein</fullName>
    </submittedName>
</protein>
<organism evidence="2 4">
    <name type="scientific">Yarrowia lipolytica</name>
    <name type="common">Candida lipolytica</name>
    <dbReference type="NCBI Taxonomy" id="4952"/>
    <lineage>
        <taxon>Eukaryota</taxon>
        <taxon>Fungi</taxon>
        <taxon>Dikarya</taxon>
        <taxon>Ascomycota</taxon>
        <taxon>Saccharomycotina</taxon>
        <taxon>Dipodascomycetes</taxon>
        <taxon>Dipodascales</taxon>
        <taxon>Dipodascales incertae sedis</taxon>
        <taxon>Yarrowia</taxon>
    </lineage>
</organism>
<accession>A0A1H6PIV6</accession>
<dbReference type="EMBL" id="CP017554">
    <property type="protein sequence ID" value="AOW01319.1"/>
    <property type="molecule type" value="Genomic_DNA"/>
</dbReference>
<evidence type="ECO:0000313" key="4">
    <source>
        <dbReference type="Proteomes" id="UP000182444"/>
    </source>
</evidence>
<dbReference type="RefSeq" id="XP_500576.1">
    <property type="nucleotide sequence ID" value="XM_500576.1"/>
</dbReference>
<gene>
    <name evidence="3" type="ORF">B0I71DRAFT_1849</name>
    <name evidence="2" type="ORF">YALI1_B08721g</name>
</gene>
<dbReference type="KEGG" id="yli:2907595"/>